<name>A0A9P6M8U5_9FUNG</name>
<dbReference type="Proteomes" id="UP000749646">
    <property type="component" value="Unassembled WGS sequence"/>
</dbReference>
<reference evidence="2" key="1">
    <citation type="journal article" date="2020" name="Fungal Divers.">
        <title>Resolving the Mortierellaceae phylogeny through synthesis of multi-gene phylogenetics and phylogenomics.</title>
        <authorList>
            <person name="Vandepol N."/>
            <person name="Liber J."/>
            <person name="Desiro A."/>
            <person name="Na H."/>
            <person name="Kennedy M."/>
            <person name="Barry K."/>
            <person name="Grigoriev I.V."/>
            <person name="Miller A.N."/>
            <person name="O'Donnell K."/>
            <person name="Stajich J.E."/>
            <person name="Bonito G."/>
        </authorList>
    </citation>
    <scope>NUCLEOTIDE SEQUENCE</scope>
    <source>
        <strain evidence="2">MES-2147</strain>
    </source>
</reference>
<feature type="compositionally biased region" description="Polar residues" evidence="1">
    <location>
        <begin position="51"/>
        <end position="62"/>
    </location>
</feature>
<evidence type="ECO:0000256" key="1">
    <source>
        <dbReference type="SAM" id="MobiDB-lite"/>
    </source>
</evidence>
<dbReference type="EMBL" id="JAAAHW010003785">
    <property type="protein sequence ID" value="KAF9980817.1"/>
    <property type="molecule type" value="Genomic_DNA"/>
</dbReference>
<feature type="region of interest" description="Disordered" evidence="1">
    <location>
        <begin position="33"/>
        <end position="78"/>
    </location>
</feature>
<evidence type="ECO:0000313" key="3">
    <source>
        <dbReference type="Proteomes" id="UP000749646"/>
    </source>
</evidence>
<proteinExistence type="predicted"/>
<feature type="region of interest" description="Disordered" evidence="1">
    <location>
        <begin position="92"/>
        <end position="131"/>
    </location>
</feature>
<protein>
    <submittedName>
        <fullName evidence="2">Uncharacterized protein</fullName>
    </submittedName>
</protein>
<accession>A0A9P6M8U5</accession>
<dbReference type="AlphaFoldDB" id="A0A9P6M8U5"/>
<comment type="caution">
    <text evidence="2">The sequence shown here is derived from an EMBL/GenBank/DDBJ whole genome shotgun (WGS) entry which is preliminary data.</text>
</comment>
<feature type="compositionally biased region" description="Basic and acidic residues" evidence="1">
    <location>
        <begin position="63"/>
        <end position="78"/>
    </location>
</feature>
<sequence>MIGLSGRKSLSARFLAAHAAAVMLNLLKDRQKRMSADGGSNNTRDTELRESNQAGEPSGTVQEHNRMENHERPLEERLNLRSLNSVALKWKQRALGTAPETASPSDGTEQDTKAPNHGHSRTGTRSDDYQKEVERTRKRLAELGYITTSGGAPESITSVISTSPEVMSCKSTLPQLKTVLGHNDEPGNMSTLSAASDCQTEHTEGEVPFSPTALNRLARNNKELEVEEKHHQLDNAAQQNAGEQSLQEAIEMISRMISQKAGKAAPQDGQDAGVDAAERIRETKKWMLETREGLLNLVGEHRENTDTKTDTS</sequence>
<gene>
    <name evidence="2" type="ORF">BGZ65_004650</name>
</gene>
<keyword evidence="3" id="KW-1185">Reference proteome</keyword>
<organism evidence="2 3">
    <name type="scientific">Modicella reniformis</name>
    <dbReference type="NCBI Taxonomy" id="1440133"/>
    <lineage>
        <taxon>Eukaryota</taxon>
        <taxon>Fungi</taxon>
        <taxon>Fungi incertae sedis</taxon>
        <taxon>Mucoromycota</taxon>
        <taxon>Mortierellomycotina</taxon>
        <taxon>Mortierellomycetes</taxon>
        <taxon>Mortierellales</taxon>
        <taxon>Mortierellaceae</taxon>
        <taxon>Modicella</taxon>
    </lineage>
</organism>
<evidence type="ECO:0000313" key="2">
    <source>
        <dbReference type="EMBL" id="KAF9980817.1"/>
    </source>
</evidence>